<dbReference type="Proteomes" id="UP000689967">
    <property type="component" value="Unassembled WGS sequence"/>
</dbReference>
<evidence type="ECO:0000256" key="1">
    <source>
        <dbReference type="ARBA" id="ARBA00023015"/>
    </source>
</evidence>
<keyword evidence="3" id="KW-0804">Transcription</keyword>
<dbReference type="PROSITE" id="PS50931">
    <property type="entry name" value="HTH_LYSR"/>
    <property type="match status" value="1"/>
</dbReference>
<evidence type="ECO:0000256" key="3">
    <source>
        <dbReference type="ARBA" id="ARBA00023163"/>
    </source>
</evidence>
<dbReference type="Pfam" id="PF00126">
    <property type="entry name" value="HTH_1"/>
    <property type="match status" value="1"/>
</dbReference>
<dbReference type="RefSeq" id="WP_216873624.1">
    <property type="nucleotide sequence ID" value="NZ_JAERQM010000001.1"/>
</dbReference>
<dbReference type="PANTHER" id="PTHR30427:SF1">
    <property type="entry name" value="TRANSCRIPTIONAL ACTIVATOR PROTEIN LYSR"/>
    <property type="match status" value="1"/>
</dbReference>
<proteinExistence type="predicted"/>
<gene>
    <name evidence="5" type="ORF">JJQ90_06540</name>
</gene>
<reference evidence="5 6" key="1">
    <citation type="submission" date="2021-01" db="EMBL/GenBank/DDBJ databases">
        <title>Roseomonas sp. nov, a bacterium isolated from an oil production mixture in Yumen Oilfield.</title>
        <authorList>
            <person name="Wu D."/>
        </authorList>
    </citation>
    <scope>NUCLEOTIDE SEQUENCE [LARGE SCALE GENOMIC DNA]</scope>
    <source>
        <strain evidence="5 6">ROY-5-3</strain>
    </source>
</reference>
<accession>A0ABS6H798</accession>
<dbReference type="Pfam" id="PF03466">
    <property type="entry name" value="LysR_substrate"/>
    <property type="match status" value="1"/>
</dbReference>
<evidence type="ECO:0000313" key="6">
    <source>
        <dbReference type="Proteomes" id="UP000689967"/>
    </source>
</evidence>
<evidence type="ECO:0000313" key="5">
    <source>
        <dbReference type="EMBL" id="MBU8543356.1"/>
    </source>
</evidence>
<dbReference type="InterPro" id="IPR005119">
    <property type="entry name" value="LysR_subst-bd"/>
</dbReference>
<evidence type="ECO:0000256" key="2">
    <source>
        <dbReference type="ARBA" id="ARBA00023125"/>
    </source>
</evidence>
<evidence type="ECO:0000259" key="4">
    <source>
        <dbReference type="PROSITE" id="PS50931"/>
    </source>
</evidence>
<protein>
    <submittedName>
        <fullName evidence="5">LysR family transcriptional regulator</fullName>
    </submittedName>
</protein>
<dbReference type="InterPro" id="IPR000847">
    <property type="entry name" value="LysR_HTH_N"/>
</dbReference>
<keyword evidence="2" id="KW-0238">DNA-binding</keyword>
<keyword evidence="6" id="KW-1185">Reference proteome</keyword>
<keyword evidence="1" id="KW-0805">Transcription regulation</keyword>
<dbReference type="PANTHER" id="PTHR30427">
    <property type="entry name" value="TRANSCRIPTIONAL ACTIVATOR PROTEIN LYSR"/>
    <property type="match status" value="1"/>
</dbReference>
<dbReference type="EMBL" id="JAERQM010000001">
    <property type="protein sequence ID" value="MBU8543356.1"/>
    <property type="molecule type" value="Genomic_DNA"/>
</dbReference>
<name>A0ABS6H798_9PROT</name>
<organism evidence="5 6">
    <name type="scientific">Falsiroseomonas oleicola</name>
    <dbReference type="NCBI Taxonomy" id="2801474"/>
    <lineage>
        <taxon>Bacteria</taxon>
        <taxon>Pseudomonadati</taxon>
        <taxon>Pseudomonadota</taxon>
        <taxon>Alphaproteobacteria</taxon>
        <taxon>Acetobacterales</taxon>
        <taxon>Roseomonadaceae</taxon>
        <taxon>Falsiroseomonas</taxon>
    </lineage>
</organism>
<comment type="caution">
    <text evidence="5">The sequence shown here is derived from an EMBL/GenBank/DDBJ whole genome shotgun (WGS) entry which is preliminary data.</text>
</comment>
<sequence length="302" mass="32020">MAMNLNLRELQVFRAVMEQGGVTAAASSLGMSQPAASKMLQQAEERLGFALFLRQRKRLVPTAEAHALLPELVGAFTALDDLGRLAEDLRGGRSGLLALVAVPALTTTLLPRAIARFRATRPEVFLTLRAVTAIEAVNLVADHRADLALILGTTPDARTEARSLFTSEIGCALPAGHALAAKRALHLADILDQPLISLGPQQPVGAVLHRALAEAGRSGRIAMEVSQSAIACALVREGAGIAVLDGVGLQEARSQGLLVRKLLPRTRLAVSLLRPRHRAPSRLEQDFVAVLDGVVGEEARAP</sequence>
<feature type="domain" description="HTH lysR-type" evidence="4">
    <location>
        <begin position="5"/>
        <end position="62"/>
    </location>
</feature>